<dbReference type="NCBIfam" id="TIGR00229">
    <property type="entry name" value="sensory_box"/>
    <property type="match status" value="1"/>
</dbReference>
<dbReference type="Proteomes" id="UP001358417">
    <property type="component" value="Unassembled WGS sequence"/>
</dbReference>
<feature type="compositionally biased region" description="Polar residues" evidence="4">
    <location>
        <begin position="674"/>
        <end position="685"/>
    </location>
</feature>
<dbReference type="InterPro" id="IPR000700">
    <property type="entry name" value="PAS-assoc_C"/>
</dbReference>
<feature type="compositionally biased region" description="Basic and acidic residues" evidence="4">
    <location>
        <begin position="50"/>
        <end position="73"/>
    </location>
</feature>
<feature type="region of interest" description="Disordered" evidence="4">
    <location>
        <begin position="985"/>
        <end position="1008"/>
    </location>
</feature>
<feature type="compositionally biased region" description="Basic and acidic residues" evidence="4">
    <location>
        <begin position="721"/>
        <end position="741"/>
    </location>
</feature>
<dbReference type="InterPro" id="IPR000014">
    <property type="entry name" value="PAS"/>
</dbReference>
<feature type="compositionally biased region" description="Basic and acidic residues" evidence="4">
    <location>
        <begin position="756"/>
        <end position="784"/>
    </location>
</feature>
<evidence type="ECO:0000313" key="8">
    <source>
        <dbReference type="Proteomes" id="UP001358417"/>
    </source>
</evidence>
<dbReference type="PROSITE" id="PS50113">
    <property type="entry name" value="PAC"/>
    <property type="match status" value="1"/>
</dbReference>
<feature type="compositionally biased region" description="Basic and acidic residues" evidence="4">
    <location>
        <begin position="844"/>
        <end position="855"/>
    </location>
</feature>
<evidence type="ECO:0000313" key="7">
    <source>
        <dbReference type="EMBL" id="KAK5054728.1"/>
    </source>
</evidence>
<dbReference type="GO" id="GO:0005634">
    <property type="term" value="C:nucleus"/>
    <property type="evidence" value="ECO:0007669"/>
    <property type="project" value="TreeGrafter"/>
</dbReference>
<sequence>MDLERIKQNLRLRSGRSKKIRKPVPLQLDSKDQFNNTSQNKSAPNTAVRLQERPQTRHNHEPAKDEPSLRNWDHQTALPQFPTTGPGHVQKDRPNLSHAVTASGPYEHSNSSPNKRSSRFGLSGIERPRKERSPVKASQPESAPPLQRTLSEADIGGAFTSDTSDALDFDLRPPPPRPKPPSIESLAEALFSAGHLNVLLRHPHYLAQFTVFVGKYRPHYHSTILRYLETQKAIKAVEYANSVAEGIEYPTESEHGETLQTRPSSAATLDNAFAEANSSSFQTLLDSALPMYITYKLVKMATECLVNEIAGRRTPLMIDLVNGLSEVFCLTDPNQPDNPIIYASEEFYRLTGYGRDDVIGHNCRFLQGANTTRGSVARLRQGIREGKQTCEALLNYRRDGRPFINLLMIAPLHDDKGNVKYHIGAQVDVTRLVEKGKAFDSLERYLIMQEIEKREKEMNRYSDKEDPQDTRKSRTLAKLRDLSEMFDLEESAVVRSHSRSASLTAEDAERSNSSGRRVVLGESDSTSEHEEQESEDKTWNLAQSGKSGLSGTLPGVYDSYMLIRAAASLRVVFQSPTLRQRFGNVVQHPFLSHIAAPLNTLAGLKESLGSGVAVSAKINFMLDPGKRRDGTEIKPGSKPDNSRPCWISATPLLGSDDSIGVWMIVFVEKRKVSNARTTQNQIQSEEPTKESAGLSRKDRPTKVEIPARKSSQRLRPSKSALESKADLLNDDVPMKPKRLEDVTESVNSAESTLRAGTDDGKGSGGVVDKEEIELGEKNETAKEEPEQEVERDEAKPTAITTPHMEEEHDTVPDELSSPILEPAVERKPSDDLFVRPKLQTQDTQKSERIHIRADSDTEPPALSTIDLDKALVRSLPGSRAGTGLAIHNFPSPPMSPETLNVFHGFSDDEETPRRSGHAVPIGKKSSLTPQHKEGDLESPSGKPNGKHYMDYLRHPGSGRSSGEYNHTLTGSVLVNSMYHVDEDGKHWVQDGEDDFPDRECLGSPYSVD</sequence>
<dbReference type="AlphaFoldDB" id="A0AAV9ND46"/>
<evidence type="ECO:0000259" key="6">
    <source>
        <dbReference type="PROSITE" id="PS50113"/>
    </source>
</evidence>
<feature type="region of interest" description="Disordered" evidence="4">
    <location>
        <begin position="674"/>
        <end position="861"/>
    </location>
</feature>
<feature type="compositionally biased region" description="Basic residues" evidence="4">
    <location>
        <begin position="8"/>
        <end position="22"/>
    </location>
</feature>
<feature type="domain" description="PAC" evidence="6">
    <location>
        <begin position="388"/>
        <end position="441"/>
    </location>
</feature>
<evidence type="ECO:0000256" key="2">
    <source>
        <dbReference type="ARBA" id="ARBA00022643"/>
    </source>
</evidence>
<dbReference type="PANTHER" id="PTHR47429:SF2">
    <property type="entry name" value="PROTEIN TWIN LOV 1"/>
    <property type="match status" value="1"/>
</dbReference>
<dbReference type="RefSeq" id="XP_064707501.1">
    <property type="nucleotide sequence ID" value="XM_064845243.1"/>
</dbReference>
<keyword evidence="2" id="KW-0288">FMN</keyword>
<reference evidence="7 8" key="1">
    <citation type="submission" date="2023-08" db="EMBL/GenBank/DDBJ databases">
        <title>Black Yeasts Isolated from many extreme environments.</title>
        <authorList>
            <person name="Coleine C."/>
            <person name="Stajich J.E."/>
            <person name="Selbmann L."/>
        </authorList>
    </citation>
    <scope>NUCLEOTIDE SEQUENCE [LARGE SCALE GENOMIC DNA]</scope>
    <source>
        <strain evidence="7 8">CCFEE 5792</strain>
    </source>
</reference>
<dbReference type="SUPFAM" id="SSF55785">
    <property type="entry name" value="PYP-like sensor domain (PAS domain)"/>
    <property type="match status" value="1"/>
</dbReference>
<feature type="region of interest" description="Disordered" evidence="4">
    <location>
        <begin position="456"/>
        <end position="476"/>
    </location>
</feature>
<keyword evidence="8" id="KW-1185">Reference proteome</keyword>
<organism evidence="7 8">
    <name type="scientific">Exophiala bonariae</name>
    <dbReference type="NCBI Taxonomy" id="1690606"/>
    <lineage>
        <taxon>Eukaryota</taxon>
        <taxon>Fungi</taxon>
        <taxon>Dikarya</taxon>
        <taxon>Ascomycota</taxon>
        <taxon>Pezizomycotina</taxon>
        <taxon>Eurotiomycetes</taxon>
        <taxon>Chaetothyriomycetidae</taxon>
        <taxon>Chaetothyriales</taxon>
        <taxon>Herpotrichiellaceae</taxon>
        <taxon>Exophiala</taxon>
    </lineage>
</organism>
<evidence type="ECO:0008006" key="9">
    <source>
        <dbReference type="Google" id="ProtNLM"/>
    </source>
</evidence>
<feature type="region of interest" description="Disordered" evidence="4">
    <location>
        <begin position="497"/>
        <end position="545"/>
    </location>
</feature>
<feature type="compositionally biased region" description="Pro residues" evidence="4">
    <location>
        <begin position="172"/>
        <end position="181"/>
    </location>
</feature>
<gene>
    <name evidence="7" type="ORF">LTR84_001620</name>
</gene>
<dbReference type="CDD" id="cd00130">
    <property type="entry name" value="PAS"/>
    <property type="match status" value="1"/>
</dbReference>
<evidence type="ECO:0000256" key="4">
    <source>
        <dbReference type="SAM" id="MobiDB-lite"/>
    </source>
</evidence>
<dbReference type="PANTHER" id="PTHR47429">
    <property type="entry name" value="PROTEIN TWIN LOV 1"/>
    <property type="match status" value="1"/>
</dbReference>
<name>A0AAV9ND46_9EURO</name>
<dbReference type="PROSITE" id="PS50112">
    <property type="entry name" value="PAS"/>
    <property type="match status" value="1"/>
</dbReference>
<dbReference type="InterPro" id="IPR035965">
    <property type="entry name" value="PAS-like_dom_sf"/>
</dbReference>
<feature type="domain" description="PAS" evidence="5">
    <location>
        <begin position="313"/>
        <end position="362"/>
    </location>
</feature>
<keyword evidence="1" id="KW-0285">Flavoprotein</keyword>
<evidence type="ECO:0000256" key="3">
    <source>
        <dbReference type="ARBA" id="ARBA00022991"/>
    </source>
</evidence>
<dbReference type="EMBL" id="JAVRRD010000010">
    <property type="protein sequence ID" value="KAK5054728.1"/>
    <property type="molecule type" value="Genomic_DNA"/>
</dbReference>
<keyword evidence="3" id="KW-0157">Chromophore</keyword>
<feature type="compositionally biased region" description="Polar residues" evidence="4">
    <location>
        <begin position="33"/>
        <end position="45"/>
    </location>
</feature>
<feature type="region of interest" description="Disordered" evidence="4">
    <location>
        <begin position="906"/>
        <end position="964"/>
    </location>
</feature>
<evidence type="ECO:0000256" key="1">
    <source>
        <dbReference type="ARBA" id="ARBA00022630"/>
    </source>
</evidence>
<protein>
    <recommendedName>
        <fullName evidence="9">PAC domain-containing protein</fullName>
    </recommendedName>
</protein>
<comment type="caution">
    <text evidence="7">The sequence shown here is derived from an EMBL/GenBank/DDBJ whole genome shotgun (WGS) entry which is preliminary data.</text>
</comment>
<dbReference type="Pfam" id="PF13426">
    <property type="entry name" value="PAS_9"/>
    <property type="match status" value="1"/>
</dbReference>
<dbReference type="GeneID" id="89969840"/>
<feature type="region of interest" description="Disordered" evidence="4">
    <location>
        <begin position="1"/>
        <end position="183"/>
    </location>
</feature>
<feature type="compositionally biased region" description="Basic and acidic residues" evidence="4">
    <location>
        <begin position="695"/>
        <end position="707"/>
    </location>
</feature>
<accession>A0AAV9ND46</accession>
<proteinExistence type="predicted"/>
<feature type="compositionally biased region" description="Basic and acidic residues" evidence="4">
    <location>
        <begin position="823"/>
        <end position="834"/>
    </location>
</feature>
<evidence type="ECO:0000259" key="5">
    <source>
        <dbReference type="PROSITE" id="PS50112"/>
    </source>
</evidence>
<dbReference type="Gene3D" id="3.30.450.20">
    <property type="entry name" value="PAS domain"/>
    <property type="match status" value="1"/>
</dbReference>